<dbReference type="GO" id="GO:0006508">
    <property type="term" value="P:proteolysis"/>
    <property type="evidence" value="ECO:0007669"/>
    <property type="project" value="InterPro"/>
</dbReference>
<proteinExistence type="inferred from homology"/>
<reference evidence="7 8" key="1">
    <citation type="journal article" date="2019" name="Plant Biotechnol. J.">
        <title>The red bayberry genome and genetic basis of sex determination.</title>
        <authorList>
            <person name="Jia H.M."/>
            <person name="Jia H.J."/>
            <person name="Cai Q.L."/>
            <person name="Wang Y."/>
            <person name="Zhao H.B."/>
            <person name="Yang W.F."/>
            <person name="Wang G.Y."/>
            <person name="Li Y.H."/>
            <person name="Zhan D.L."/>
            <person name="Shen Y.T."/>
            <person name="Niu Q.F."/>
            <person name="Chang L."/>
            <person name="Qiu J."/>
            <person name="Zhao L."/>
            <person name="Xie H.B."/>
            <person name="Fu W.Y."/>
            <person name="Jin J."/>
            <person name="Li X.W."/>
            <person name="Jiao Y."/>
            <person name="Zhou C.C."/>
            <person name="Tu T."/>
            <person name="Chai C.Y."/>
            <person name="Gao J.L."/>
            <person name="Fan L.J."/>
            <person name="van de Weg E."/>
            <person name="Wang J.Y."/>
            <person name="Gao Z.S."/>
        </authorList>
    </citation>
    <scope>NUCLEOTIDE SEQUENCE [LARGE SCALE GENOMIC DNA]</scope>
    <source>
        <tissue evidence="7">Leaves</tissue>
    </source>
</reference>
<dbReference type="Gene3D" id="3.90.550.10">
    <property type="entry name" value="Spore Coat Polysaccharide Biosynthesis Protein SpsA, Chain A"/>
    <property type="match status" value="1"/>
</dbReference>
<comment type="similarity">
    <text evidence="1">Belongs to the peptidase C13 family.</text>
</comment>
<keyword evidence="4" id="KW-0464">Manganese</keyword>
<dbReference type="EC" id="2.4.1.-" evidence="5"/>
<comment type="similarity">
    <text evidence="5">Belongs to the glycosyltransferase 8 family.</text>
</comment>
<dbReference type="GO" id="GO:0016757">
    <property type="term" value="F:glycosyltransferase activity"/>
    <property type="evidence" value="ECO:0007669"/>
    <property type="project" value="UniProtKB-KW"/>
</dbReference>
<comment type="caution">
    <text evidence="7">The sequence shown here is derived from an EMBL/GenBank/DDBJ whole genome shotgun (WGS) entry which is preliminary data.</text>
</comment>
<dbReference type="PANTHER" id="PTHR11183">
    <property type="entry name" value="GLYCOGENIN SUBFAMILY MEMBER"/>
    <property type="match status" value="1"/>
</dbReference>
<evidence type="ECO:0000256" key="2">
    <source>
        <dbReference type="ARBA" id="ARBA00022676"/>
    </source>
</evidence>
<dbReference type="EMBL" id="RXIC02000021">
    <property type="protein sequence ID" value="KAB1220946.1"/>
    <property type="molecule type" value="Genomic_DNA"/>
</dbReference>
<dbReference type="Proteomes" id="UP000516437">
    <property type="component" value="Chromosome 3"/>
</dbReference>
<keyword evidence="8" id="KW-1185">Reference proteome</keyword>
<dbReference type="AlphaFoldDB" id="A0A6A1W9E9"/>
<dbReference type="Pfam" id="PF01650">
    <property type="entry name" value="Peptidase_C13"/>
    <property type="match status" value="1"/>
</dbReference>
<dbReference type="InterPro" id="IPR029044">
    <property type="entry name" value="Nucleotide-diphossugar_trans"/>
</dbReference>
<evidence type="ECO:0000313" key="8">
    <source>
        <dbReference type="Proteomes" id="UP000516437"/>
    </source>
</evidence>
<evidence type="ECO:0000313" key="7">
    <source>
        <dbReference type="EMBL" id="KAB1220946.1"/>
    </source>
</evidence>
<dbReference type="InterPro" id="IPR001096">
    <property type="entry name" value="Peptidase_C13"/>
</dbReference>
<dbReference type="OrthoDB" id="2014201at2759"/>
<dbReference type="Pfam" id="PF01501">
    <property type="entry name" value="Glyco_transf_8"/>
    <property type="match status" value="1"/>
</dbReference>
<evidence type="ECO:0000256" key="3">
    <source>
        <dbReference type="ARBA" id="ARBA00022679"/>
    </source>
</evidence>
<dbReference type="PRINTS" id="PR00776">
    <property type="entry name" value="HEMOGLOBNASE"/>
</dbReference>
<evidence type="ECO:0000256" key="5">
    <source>
        <dbReference type="RuleBase" id="RU362027"/>
    </source>
</evidence>
<keyword evidence="2" id="KW-0328">Glycosyltransferase</keyword>
<feature type="region of interest" description="Disordered" evidence="6">
    <location>
        <begin position="22"/>
        <end position="46"/>
    </location>
</feature>
<evidence type="ECO:0000256" key="1">
    <source>
        <dbReference type="ARBA" id="ARBA00009941"/>
    </source>
</evidence>
<accession>A0A6A1W9E9</accession>
<gene>
    <name evidence="7" type="ORF">CJ030_MR3G025363</name>
</gene>
<dbReference type="InterPro" id="IPR002495">
    <property type="entry name" value="Glyco_trans_8"/>
</dbReference>
<sequence>MDSLTEEELLQMVRDFIESESESATSVWAPSSKALSHHDQPPYDRTLNFRPSWYSDDSSKRKPQRSKDFKDFEKALHISVQDRSLNCKPTLKLVLVVIILGAFATFFHSPAIYNTDYQSNSVHREIDQWKQLIPDVEHVVLHLDSVSHNVTWESLYPEWIDEEEEFEVPTCPSLPQLKVPGKPRIDLVGVKLPCNKSGSWSRDVARLHLQLEAARIAAASKGYHPVHVLVVSECLPIPNLFTCKELVTHDRNVWLFQPNLNTLRHKLQLPVGSCELAVPLNAKENFYSERAHREAYATILHSAHMYVCGAIVAAQSIRMAGSTRDLVILVDETISEYHRAGLEAAGWKIHTIKRIRNPKAEQDAYNEWNYGKFSLWQLTDYDKIIFIDADLLILRNIDFLFEMPEISATGNNATLFNSGVMVIEPSNCTFQLLMEHINEIVSYNGGDQGYLNEIFTVAPDSKTYELLEALLGRFNYRHMANTLSLYRTVKRLGIPDERIILMLADDMACNARNKYPAQVFNNENHRLNLYGDNVEISQSFR</sequence>
<keyword evidence="3 7" id="KW-0808">Transferase</keyword>
<protein>
    <recommendedName>
        <fullName evidence="5">Hexosyltransferase</fullName>
        <ecNumber evidence="5">2.4.1.-</ecNumber>
    </recommendedName>
</protein>
<dbReference type="GO" id="GO:0008233">
    <property type="term" value="F:peptidase activity"/>
    <property type="evidence" value="ECO:0007669"/>
    <property type="project" value="InterPro"/>
</dbReference>
<organism evidence="7 8">
    <name type="scientific">Morella rubra</name>
    <name type="common">Chinese bayberry</name>
    <dbReference type="NCBI Taxonomy" id="262757"/>
    <lineage>
        <taxon>Eukaryota</taxon>
        <taxon>Viridiplantae</taxon>
        <taxon>Streptophyta</taxon>
        <taxon>Embryophyta</taxon>
        <taxon>Tracheophyta</taxon>
        <taxon>Spermatophyta</taxon>
        <taxon>Magnoliopsida</taxon>
        <taxon>eudicotyledons</taxon>
        <taxon>Gunneridae</taxon>
        <taxon>Pentapetalae</taxon>
        <taxon>rosids</taxon>
        <taxon>fabids</taxon>
        <taxon>Fagales</taxon>
        <taxon>Myricaceae</taxon>
        <taxon>Morella</taxon>
    </lineage>
</organism>
<evidence type="ECO:0000256" key="4">
    <source>
        <dbReference type="ARBA" id="ARBA00023211"/>
    </source>
</evidence>
<name>A0A6A1W9E9_9ROSI</name>
<dbReference type="SUPFAM" id="SSF53448">
    <property type="entry name" value="Nucleotide-diphospho-sugar transferases"/>
    <property type="match status" value="1"/>
</dbReference>
<dbReference type="InterPro" id="IPR050587">
    <property type="entry name" value="GNT1/Glycosyltrans_8"/>
</dbReference>
<evidence type="ECO:0000256" key="6">
    <source>
        <dbReference type="SAM" id="MobiDB-lite"/>
    </source>
</evidence>